<evidence type="ECO:0000313" key="2">
    <source>
        <dbReference type="EMBL" id="JAE26853.1"/>
    </source>
</evidence>
<keyword evidence="1" id="KW-0472">Membrane</keyword>
<protein>
    <submittedName>
        <fullName evidence="2">Uncharacterized protein</fullName>
    </submittedName>
</protein>
<feature type="transmembrane region" description="Helical" evidence="1">
    <location>
        <begin position="21"/>
        <end position="41"/>
    </location>
</feature>
<organism evidence="2">
    <name type="scientific">Arundo donax</name>
    <name type="common">Giant reed</name>
    <name type="synonym">Donax arundinaceus</name>
    <dbReference type="NCBI Taxonomy" id="35708"/>
    <lineage>
        <taxon>Eukaryota</taxon>
        <taxon>Viridiplantae</taxon>
        <taxon>Streptophyta</taxon>
        <taxon>Embryophyta</taxon>
        <taxon>Tracheophyta</taxon>
        <taxon>Spermatophyta</taxon>
        <taxon>Magnoliopsida</taxon>
        <taxon>Liliopsida</taxon>
        <taxon>Poales</taxon>
        <taxon>Poaceae</taxon>
        <taxon>PACMAD clade</taxon>
        <taxon>Arundinoideae</taxon>
        <taxon>Arundineae</taxon>
        <taxon>Arundo</taxon>
    </lineage>
</organism>
<sequence length="51" mass="5851">MISSSSPHKIFKFRSIYNSSSIFYLHFLVLPLFECNLINVVNNPSTSIMRG</sequence>
<evidence type="ECO:0000256" key="1">
    <source>
        <dbReference type="SAM" id="Phobius"/>
    </source>
</evidence>
<accession>A0A0A9H1V3</accession>
<reference evidence="2" key="2">
    <citation type="journal article" date="2015" name="Data Brief">
        <title>Shoot transcriptome of the giant reed, Arundo donax.</title>
        <authorList>
            <person name="Barrero R.A."/>
            <person name="Guerrero F.D."/>
            <person name="Moolhuijzen P."/>
            <person name="Goolsby J.A."/>
            <person name="Tidwell J."/>
            <person name="Bellgard S.E."/>
            <person name="Bellgard M.I."/>
        </authorList>
    </citation>
    <scope>NUCLEOTIDE SEQUENCE</scope>
    <source>
        <tissue evidence="2">Shoot tissue taken approximately 20 cm above the soil surface</tissue>
    </source>
</reference>
<keyword evidence="1" id="KW-0812">Transmembrane</keyword>
<keyword evidence="1" id="KW-1133">Transmembrane helix</keyword>
<name>A0A0A9H1V3_ARUDO</name>
<reference evidence="2" key="1">
    <citation type="submission" date="2014-09" db="EMBL/GenBank/DDBJ databases">
        <authorList>
            <person name="Magalhaes I.L.F."/>
            <person name="Oliveira U."/>
            <person name="Santos F.R."/>
            <person name="Vidigal T.H.D.A."/>
            <person name="Brescovit A.D."/>
            <person name="Santos A.J."/>
        </authorList>
    </citation>
    <scope>NUCLEOTIDE SEQUENCE</scope>
    <source>
        <tissue evidence="2">Shoot tissue taken approximately 20 cm above the soil surface</tissue>
    </source>
</reference>
<proteinExistence type="predicted"/>
<dbReference type="EMBL" id="GBRH01171043">
    <property type="protein sequence ID" value="JAE26853.1"/>
    <property type="molecule type" value="Transcribed_RNA"/>
</dbReference>
<dbReference type="AlphaFoldDB" id="A0A0A9H1V3"/>